<dbReference type="Proteomes" id="UP000037460">
    <property type="component" value="Unassembled WGS sequence"/>
</dbReference>
<dbReference type="OrthoDB" id="2163395at2759"/>
<dbReference type="AlphaFoldDB" id="A0A0M0JDN4"/>
<dbReference type="InterPro" id="IPR029488">
    <property type="entry name" value="Hmw/CFAP97"/>
</dbReference>
<reference evidence="4" key="1">
    <citation type="journal article" date="2015" name="PLoS Genet.">
        <title>Genome Sequence and Transcriptome Analyses of Chrysochromulina tobin: Metabolic Tools for Enhanced Algal Fitness in the Prominent Order Prymnesiales (Haptophyceae).</title>
        <authorList>
            <person name="Hovde B.T."/>
            <person name="Deodato C.R."/>
            <person name="Hunsperger H.M."/>
            <person name="Ryken S.A."/>
            <person name="Yost W."/>
            <person name="Jha R.K."/>
            <person name="Patterson J."/>
            <person name="Monnat R.J. Jr."/>
            <person name="Barlow S.B."/>
            <person name="Starkenburg S.R."/>
            <person name="Cattolico R.A."/>
        </authorList>
    </citation>
    <scope>NUCLEOTIDE SEQUENCE</scope>
    <source>
        <strain evidence="4">CCMP291</strain>
    </source>
</reference>
<name>A0A0M0JDN4_9EUKA</name>
<accession>A0A0M0JDN4</accession>
<dbReference type="Pfam" id="PF13879">
    <property type="entry name" value="Hmw_CFAP97"/>
    <property type="match status" value="1"/>
</dbReference>
<dbReference type="InterPro" id="IPR038792">
    <property type="entry name" value="CFAP97D1/2"/>
</dbReference>
<proteinExistence type="inferred from homology"/>
<evidence type="ECO:0000256" key="1">
    <source>
        <dbReference type="ARBA" id="ARBA00008315"/>
    </source>
</evidence>
<dbReference type="PANTHER" id="PTHR33768">
    <property type="entry name" value="MIP11318P"/>
    <property type="match status" value="1"/>
</dbReference>
<feature type="compositionally biased region" description="Basic residues" evidence="2">
    <location>
        <begin position="226"/>
        <end position="236"/>
    </location>
</feature>
<gene>
    <name evidence="3" type="ORF">Ctob_007067</name>
</gene>
<evidence type="ECO:0000313" key="3">
    <source>
        <dbReference type="EMBL" id="KOO24580.1"/>
    </source>
</evidence>
<sequence length="348" mass="39116">MKPAWAQAGRKEPPICNRTLAELSVQRDFESHQQRLRDIAGGTRRAPLGNKWHEGPHRSTPVYRHVQQNLKRQQVQSERYDTIEHENRLLLDKMSQLMAPGSSVLDPTAGTWEFSPGVRLNRFQIPVIDHSISTQPTFPQRGSAREPESLNLGLRRRELERITSENRGIVLRIQGRGSQFDRNEWPRRSAELDRQLLLLRRPATSLDLPSPPVVPVGDPRAEATKRPPRRRARSQRAARTAAPPATTLMLATAAGDAKLLIGLCPGVTRGATLIIQPGEPTEETIVVDDVWLRRDGLSVALQRACEHPHPAGVYVHLYPEAEVHFNRARTHLDGASHLYGEEVTVRVP</sequence>
<dbReference type="EMBL" id="JWZX01003078">
    <property type="protein sequence ID" value="KOO24580.1"/>
    <property type="molecule type" value="Genomic_DNA"/>
</dbReference>
<protein>
    <submittedName>
        <fullName evidence="3">Uncharacterized protein</fullName>
    </submittedName>
</protein>
<evidence type="ECO:0000313" key="4">
    <source>
        <dbReference type="Proteomes" id="UP000037460"/>
    </source>
</evidence>
<feature type="region of interest" description="Disordered" evidence="2">
    <location>
        <begin position="208"/>
        <end position="242"/>
    </location>
</feature>
<dbReference type="PANTHER" id="PTHR33768:SF3">
    <property type="entry name" value="MIP11318P"/>
    <property type="match status" value="1"/>
</dbReference>
<organism evidence="3 4">
    <name type="scientific">Chrysochromulina tobinii</name>
    <dbReference type="NCBI Taxonomy" id="1460289"/>
    <lineage>
        <taxon>Eukaryota</taxon>
        <taxon>Haptista</taxon>
        <taxon>Haptophyta</taxon>
        <taxon>Prymnesiophyceae</taxon>
        <taxon>Prymnesiales</taxon>
        <taxon>Chrysochromulinaceae</taxon>
        <taxon>Chrysochromulina</taxon>
    </lineage>
</organism>
<comment type="caution">
    <text evidence="3">The sequence shown here is derived from an EMBL/GenBank/DDBJ whole genome shotgun (WGS) entry which is preliminary data.</text>
</comment>
<keyword evidence="4" id="KW-1185">Reference proteome</keyword>
<evidence type="ECO:0000256" key="2">
    <source>
        <dbReference type="SAM" id="MobiDB-lite"/>
    </source>
</evidence>
<comment type="similarity">
    <text evidence="1">Belongs to the CFAP97 family.</text>
</comment>